<dbReference type="SUPFAM" id="SSF53850">
    <property type="entry name" value="Periplasmic binding protein-like II"/>
    <property type="match status" value="1"/>
</dbReference>
<name>A0A511ZFE9_9BACI</name>
<evidence type="ECO:0000313" key="3">
    <source>
        <dbReference type="Proteomes" id="UP000321558"/>
    </source>
</evidence>
<comment type="caution">
    <text evidence="2">The sequence shown here is derived from an EMBL/GenBank/DDBJ whole genome shotgun (WGS) entry which is preliminary data.</text>
</comment>
<feature type="chain" id="PRO_5039606478" evidence="1">
    <location>
        <begin position="21"/>
        <end position="540"/>
    </location>
</feature>
<gene>
    <name evidence="2" type="ORF">OSO01_09110</name>
</gene>
<protein>
    <submittedName>
        <fullName evidence="2">ABC transporter substrate-binding protein</fullName>
    </submittedName>
</protein>
<dbReference type="STRING" id="582851.GCA_900162665_04276"/>
<dbReference type="InterPro" id="IPR006059">
    <property type="entry name" value="SBP"/>
</dbReference>
<keyword evidence="3" id="KW-1185">Reference proteome</keyword>
<accession>A0A511ZFE9</accession>
<dbReference type="PANTHER" id="PTHR43649:SF12">
    <property type="entry name" value="DIACETYLCHITOBIOSE BINDING PROTEIN DASA"/>
    <property type="match status" value="1"/>
</dbReference>
<evidence type="ECO:0000256" key="1">
    <source>
        <dbReference type="SAM" id="SignalP"/>
    </source>
</evidence>
<reference evidence="2 3" key="1">
    <citation type="submission" date="2019-07" db="EMBL/GenBank/DDBJ databases">
        <title>Whole genome shotgun sequence of Oceanobacillus sojae NBRC 105379.</title>
        <authorList>
            <person name="Hosoyama A."/>
            <person name="Uohara A."/>
            <person name="Ohji S."/>
            <person name="Ichikawa N."/>
        </authorList>
    </citation>
    <scope>NUCLEOTIDE SEQUENCE [LARGE SCALE GENOMIC DNA]</scope>
    <source>
        <strain evidence="2 3">NBRC 105379</strain>
    </source>
</reference>
<dbReference type="InterPro" id="IPR050490">
    <property type="entry name" value="Bact_solute-bd_prot1"/>
</dbReference>
<organism evidence="2 3">
    <name type="scientific">Oceanobacillus sojae</name>
    <dbReference type="NCBI Taxonomy" id="582851"/>
    <lineage>
        <taxon>Bacteria</taxon>
        <taxon>Bacillati</taxon>
        <taxon>Bacillota</taxon>
        <taxon>Bacilli</taxon>
        <taxon>Bacillales</taxon>
        <taxon>Bacillaceae</taxon>
        <taxon>Oceanobacillus</taxon>
    </lineage>
</organism>
<dbReference type="PROSITE" id="PS51257">
    <property type="entry name" value="PROKAR_LIPOPROTEIN"/>
    <property type="match status" value="1"/>
</dbReference>
<dbReference type="EMBL" id="BJYM01000003">
    <property type="protein sequence ID" value="GEN86172.1"/>
    <property type="molecule type" value="Genomic_DNA"/>
</dbReference>
<dbReference type="AlphaFoldDB" id="A0A511ZFE9"/>
<sequence>MKGLYRYLAAAMFAGLLLMAGCGKSDQASSEDYELSDITFPIEEEDISLKFITESSPMAPEDPNDKLILQRLEEQTGVHIDWKSFSGESFTEQRNLAVASGDLPDAIMNTHYSDYELLDLASDEAIIPVEDLIDQYMPNLQAVLEEAPEYRAMMTAPDGHIYAFPWIEELGSGKESIHSLDATGWINVKWLDELGLEMPSTTEELKEALIAFKENDMAGDGQTIPLSFMISNGGEDVSFLFSPFGEGENWDHTVVTNEDEVLFTSAQDGYKDAINYLNELYELDLIDVEAFEQEWNTYLAKGQEGRYGLYFTWDMANISGTEDYAMLPPLEGPDGRKHVARSNGMGFDRSRMVITSANENLELTAKWIDQLYDPLQSVQDNWGTYGDEEKQNIFEYDENEGMLKHLPLEGTAPVELREETSIGGPLAVLDSYYGNVTTMPDDAAWRLDQLHETLVPYMNNDNIYPKVFMSLDELKQLSDIENDLFPYVERKKSEWITNGKADEEWEDYLAELDRLGYQEWLEIKQGAYDRNAEVEAEAVE</sequence>
<dbReference type="Proteomes" id="UP000321558">
    <property type="component" value="Unassembled WGS sequence"/>
</dbReference>
<dbReference type="Pfam" id="PF01547">
    <property type="entry name" value="SBP_bac_1"/>
    <property type="match status" value="1"/>
</dbReference>
<evidence type="ECO:0000313" key="2">
    <source>
        <dbReference type="EMBL" id="GEN86172.1"/>
    </source>
</evidence>
<dbReference type="PANTHER" id="PTHR43649">
    <property type="entry name" value="ARABINOSE-BINDING PROTEIN-RELATED"/>
    <property type="match status" value="1"/>
</dbReference>
<proteinExistence type="predicted"/>
<feature type="signal peptide" evidence="1">
    <location>
        <begin position="1"/>
        <end position="20"/>
    </location>
</feature>
<dbReference type="RefSeq" id="WP_147209113.1">
    <property type="nucleotide sequence ID" value="NZ_BJYM01000003.1"/>
</dbReference>
<keyword evidence="1" id="KW-0732">Signal</keyword>
<dbReference type="OrthoDB" id="9787283at2"/>
<dbReference type="Gene3D" id="3.40.190.10">
    <property type="entry name" value="Periplasmic binding protein-like II"/>
    <property type="match status" value="2"/>
</dbReference>